<evidence type="ECO:0000313" key="4">
    <source>
        <dbReference type="Proteomes" id="UP000635071"/>
    </source>
</evidence>
<reference evidence="3" key="2">
    <citation type="submission" date="2020-09" db="EMBL/GenBank/DDBJ databases">
        <authorList>
            <person name="Sun Q."/>
            <person name="Zhou Y."/>
        </authorList>
    </citation>
    <scope>NUCLEOTIDE SEQUENCE</scope>
    <source>
        <strain evidence="3">CGMCC 1.15519</strain>
    </source>
</reference>
<feature type="transmembrane region" description="Helical" evidence="2">
    <location>
        <begin position="71"/>
        <end position="90"/>
    </location>
</feature>
<keyword evidence="2" id="KW-1133">Transmembrane helix</keyword>
<dbReference type="Proteomes" id="UP000635071">
    <property type="component" value="Unassembled WGS sequence"/>
</dbReference>
<accession>A0A917ECL5</accession>
<keyword evidence="2" id="KW-0472">Membrane</keyword>
<organism evidence="3 4">
    <name type="scientific">Sandarakinorhabdus glacialis</name>
    <dbReference type="NCBI Taxonomy" id="1614636"/>
    <lineage>
        <taxon>Bacteria</taxon>
        <taxon>Pseudomonadati</taxon>
        <taxon>Pseudomonadota</taxon>
        <taxon>Alphaproteobacteria</taxon>
        <taxon>Sphingomonadales</taxon>
        <taxon>Sphingosinicellaceae</taxon>
        <taxon>Sandarakinorhabdus</taxon>
    </lineage>
</organism>
<keyword evidence="4" id="KW-1185">Reference proteome</keyword>
<dbReference type="EMBL" id="BMJM01000023">
    <property type="protein sequence ID" value="GGE22511.1"/>
    <property type="molecule type" value="Genomic_DNA"/>
</dbReference>
<name>A0A917ECL5_9SPHN</name>
<evidence type="ECO:0000256" key="2">
    <source>
        <dbReference type="SAM" id="Phobius"/>
    </source>
</evidence>
<dbReference type="AlphaFoldDB" id="A0A917ECL5"/>
<sequence>MRMTLRKDHPLDKYIDDPRSGMSPKEGYEWEWNALPRWVKATCIIIGGPAFAVLVWSVFDQNAIDGRTRAICFVLSASVSLLQIFSLHKVTRTARRGKK</sequence>
<reference evidence="3" key="1">
    <citation type="journal article" date="2014" name="Int. J. Syst. Evol. Microbiol.">
        <title>Complete genome sequence of Corynebacterium casei LMG S-19264T (=DSM 44701T), isolated from a smear-ripened cheese.</title>
        <authorList>
            <consortium name="US DOE Joint Genome Institute (JGI-PGF)"/>
            <person name="Walter F."/>
            <person name="Albersmeier A."/>
            <person name="Kalinowski J."/>
            <person name="Ruckert C."/>
        </authorList>
    </citation>
    <scope>NUCLEOTIDE SEQUENCE</scope>
    <source>
        <strain evidence="3">CGMCC 1.15519</strain>
    </source>
</reference>
<gene>
    <name evidence="3" type="ORF">GCM10011529_31380</name>
</gene>
<evidence type="ECO:0000313" key="3">
    <source>
        <dbReference type="EMBL" id="GGE22511.1"/>
    </source>
</evidence>
<proteinExistence type="predicted"/>
<comment type="caution">
    <text evidence="3">The sequence shown here is derived from an EMBL/GenBank/DDBJ whole genome shotgun (WGS) entry which is preliminary data.</text>
</comment>
<keyword evidence="2" id="KW-0812">Transmembrane</keyword>
<feature type="region of interest" description="Disordered" evidence="1">
    <location>
        <begin position="1"/>
        <end position="24"/>
    </location>
</feature>
<evidence type="ECO:0000256" key="1">
    <source>
        <dbReference type="SAM" id="MobiDB-lite"/>
    </source>
</evidence>
<feature type="transmembrane region" description="Helical" evidence="2">
    <location>
        <begin position="38"/>
        <end position="59"/>
    </location>
</feature>
<feature type="compositionally biased region" description="Basic and acidic residues" evidence="1">
    <location>
        <begin position="1"/>
        <end position="19"/>
    </location>
</feature>
<protein>
    <submittedName>
        <fullName evidence="3">Uncharacterized protein</fullName>
    </submittedName>
</protein>